<dbReference type="EMBL" id="PJQY01001667">
    <property type="protein sequence ID" value="PQQ00697.1"/>
    <property type="molecule type" value="Genomic_DNA"/>
</dbReference>
<evidence type="ECO:0000313" key="3">
    <source>
        <dbReference type="Proteomes" id="UP000250321"/>
    </source>
</evidence>
<gene>
    <name evidence="2" type="ORF">Pyn_40091</name>
</gene>
<feature type="compositionally biased region" description="Polar residues" evidence="1">
    <location>
        <begin position="106"/>
        <end position="123"/>
    </location>
</feature>
<feature type="compositionally biased region" description="Polar residues" evidence="1">
    <location>
        <begin position="22"/>
        <end position="38"/>
    </location>
</feature>
<dbReference type="AlphaFoldDB" id="A0A314Y575"/>
<name>A0A314Y575_PRUYE</name>
<keyword evidence="3" id="KW-1185">Reference proteome</keyword>
<evidence type="ECO:0000256" key="1">
    <source>
        <dbReference type="SAM" id="MobiDB-lite"/>
    </source>
</evidence>
<feature type="region of interest" description="Disordered" evidence="1">
    <location>
        <begin position="80"/>
        <end position="123"/>
    </location>
</feature>
<feature type="region of interest" description="Disordered" evidence="1">
    <location>
        <begin position="1"/>
        <end position="53"/>
    </location>
</feature>
<evidence type="ECO:0000313" key="2">
    <source>
        <dbReference type="EMBL" id="PQQ00697.1"/>
    </source>
</evidence>
<protein>
    <submittedName>
        <fullName evidence="2">Uncharacterized protein</fullName>
    </submittedName>
</protein>
<proteinExistence type="predicted"/>
<reference evidence="2 3" key="1">
    <citation type="submission" date="2018-02" db="EMBL/GenBank/DDBJ databases">
        <title>Draft genome of wild Prunus yedoensis var. nudiflora.</title>
        <authorList>
            <person name="Baek S."/>
            <person name="Kim J.-H."/>
            <person name="Choi K."/>
            <person name="Kim G.-B."/>
            <person name="Cho A."/>
            <person name="Jang H."/>
            <person name="Shin C.-H."/>
            <person name="Yu H.-J."/>
            <person name="Mun J.-H."/>
        </authorList>
    </citation>
    <scope>NUCLEOTIDE SEQUENCE [LARGE SCALE GENOMIC DNA]</scope>
    <source>
        <strain evidence="3">cv. Jeju island</strain>
        <tissue evidence="2">Leaf</tissue>
    </source>
</reference>
<dbReference type="Proteomes" id="UP000250321">
    <property type="component" value="Unassembled WGS sequence"/>
</dbReference>
<sequence length="123" mass="13628">MEVSSTTMWPGTSHPTRDWAPSTHNRILNTRAPVTSPTHVDYPAKGLQNTPPKVPEFRHIQVSISELPYLSIQVLGRGNNPTSDHLAEPHGGIFNNHVTRDEPSNRGLSSPTRTTESSILMRL</sequence>
<organism evidence="2 3">
    <name type="scientific">Prunus yedoensis var. nudiflora</name>
    <dbReference type="NCBI Taxonomy" id="2094558"/>
    <lineage>
        <taxon>Eukaryota</taxon>
        <taxon>Viridiplantae</taxon>
        <taxon>Streptophyta</taxon>
        <taxon>Embryophyta</taxon>
        <taxon>Tracheophyta</taxon>
        <taxon>Spermatophyta</taxon>
        <taxon>Magnoliopsida</taxon>
        <taxon>eudicotyledons</taxon>
        <taxon>Gunneridae</taxon>
        <taxon>Pentapetalae</taxon>
        <taxon>rosids</taxon>
        <taxon>fabids</taxon>
        <taxon>Rosales</taxon>
        <taxon>Rosaceae</taxon>
        <taxon>Amygdaloideae</taxon>
        <taxon>Amygdaleae</taxon>
        <taxon>Prunus</taxon>
    </lineage>
</organism>
<accession>A0A314Y575</accession>
<feature type="compositionally biased region" description="Polar residues" evidence="1">
    <location>
        <begin position="1"/>
        <end position="14"/>
    </location>
</feature>
<comment type="caution">
    <text evidence="2">The sequence shown here is derived from an EMBL/GenBank/DDBJ whole genome shotgun (WGS) entry which is preliminary data.</text>
</comment>